<dbReference type="EMBL" id="QQAZ01000020">
    <property type="protein sequence ID" value="RDI43556.1"/>
    <property type="molecule type" value="Genomic_DNA"/>
</dbReference>
<proteinExistence type="predicted"/>
<reference evidence="1 2" key="1">
    <citation type="submission" date="2018-07" db="EMBL/GenBank/DDBJ databases">
        <title>Genomic Encyclopedia of Type Strains, Phase IV (KMG-IV): sequencing the most valuable type-strain genomes for metagenomic binning, comparative biology and taxonomic classification.</title>
        <authorList>
            <person name="Goeker M."/>
        </authorList>
    </citation>
    <scope>NUCLEOTIDE SEQUENCE [LARGE SCALE GENOMIC DNA]</scope>
    <source>
        <strain evidence="1 2">DSM 44952</strain>
    </source>
</reference>
<comment type="caution">
    <text evidence="1">The sequence shown here is derived from an EMBL/GenBank/DDBJ whole genome shotgun (WGS) entry which is preliminary data.</text>
</comment>
<protein>
    <submittedName>
        <fullName evidence="1">Uncharacterized protein</fullName>
    </submittedName>
</protein>
<organism evidence="1 2">
    <name type="scientific">Nocardia mexicana</name>
    <dbReference type="NCBI Taxonomy" id="279262"/>
    <lineage>
        <taxon>Bacteria</taxon>
        <taxon>Bacillati</taxon>
        <taxon>Actinomycetota</taxon>
        <taxon>Actinomycetes</taxon>
        <taxon>Mycobacteriales</taxon>
        <taxon>Nocardiaceae</taxon>
        <taxon>Nocardia</taxon>
    </lineage>
</organism>
<evidence type="ECO:0000313" key="2">
    <source>
        <dbReference type="Proteomes" id="UP000255355"/>
    </source>
</evidence>
<evidence type="ECO:0000313" key="1">
    <source>
        <dbReference type="EMBL" id="RDI43556.1"/>
    </source>
</evidence>
<accession>A0A370GK01</accession>
<dbReference type="Proteomes" id="UP000255355">
    <property type="component" value="Unassembled WGS sequence"/>
</dbReference>
<sequence length="66" mass="7244">MIAVECHLAVEWGVAGMPICDYRAEEIVAAVFAAGVRRQGLARQVTVDAQVSAEMKPLPYQRLFLP</sequence>
<gene>
    <name evidence="1" type="ORF">DFR68_12023</name>
</gene>
<keyword evidence="2" id="KW-1185">Reference proteome</keyword>
<dbReference type="AlphaFoldDB" id="A0A370GK01"/>
<dbReference type="STRING" id="1210089.GCA_001613165_06048"/>
<name>A0A370GK01_9NOCA</name>